<sequence length="79" mass="8711">MLTRFVCGGFGFFLHQQKYSGVRTKAQSQRIELVMLINKDKALNFGFNMLMALGSRLTVANEALCAKDASAKTTLASHL</sequence>
<evidence type="ECO:0000313" key="1">
    <source>
        <dbReference type="EMBL" id="KAL3819504.1"/>
    </source>
</evidence>
<organism evidence="1 2">
    <name type="scientific">Penstemon smallii</name>
    <dbReference type="NCBI Taxonomy" id="265156"/>
    <lineage>
        <taxon>Eukaryota</taxon>
        <taxon>Viridiplantae</taxon>
        <taxon>Streptophyta</taxon>
        <taxon>Embryophyta</taxon>
        <taxon>Tracheophyta</taxon>
        <taxon>Spermatophyta</taxon>
        <taxon>Magnoliopsida</taxon>
        <taxon>eudicotyledons</taxon>
        <taxon>Gunneridae</taxon>
        <taxon>Pentapetalae</taxon>
        <taxon>asterids</taxon>
        <taxon>lamiids</taxon>
        <taxon>Lamiales</taxon>
        <taxon>Plantaginaceae</taxon>
        <taxon>Cheloneae</taxon>
        <taxon>Penstemon</taxon>
    </lineage>
</organism>
<dbReference type="Proteomes" id="UP001634393">
    <property type="component" value="Unassembled WGS sequence"/>
</dbReference>
<keyword evidence="2" id="KW-1185">Reference proteome</keyword>
<protein>
    <submittedName>
        <fullName evidence="1">Uncharacterized protein</fullName>
    </submittedName>
</protein>
<name>A0ABD3S4T1_9LAMI</name>
<reference evidence="1 2" key="1">
    <citation type="submission" date="2024-12" db="EMBL/GenBank/DDBJ databases">
        <title>The unique morphological basis and parallel evolutionary history of personate flowers in Penstemon.</title>
        <authorList>
            <person name="Depatie T.H."/>
            <person name="Wessinger C.A."/>
        </authorList>
    </citation>
    <scope>NUCLEOTIDE SEQUENCE [LARGE SCALE GENOMIC DNA]</scope>
    <source>
        <strain evidence="1">WTNN_2</strain>
        <tissue evidence="1">Leaf</tissue>
    </source>
</reference>
<comment type="caution">
    <text evidence="1">The sequence shown here is derived from an EMBL/GenBank/DDBJ whole genome shotgun (WGS) entry which is preliminary data.</text>
</comment>
<gene>
    <name evidence="1" type="ORF">ACJIZ3_005409</name>
</gene>
<dbReference type="AlphaFoldDB" id="A0ABD3S4T1"/>
<evidence type="ECO:0000313" key="2">
    <source>
        <dbReference type="Proteomes" id="UP001634393"/>
    </source>
</evidence>
<dbReference type="EMBL" id="JBJXBP010000007">
    <property type="protein sequence ID" value="KAL3819504.1"/>
    <property type="molecule type" value="Genomic_DNA"/>
</dbReference>
<accession>A0ABD3S4T1</accession>
<proteinExistence type="predicted"/>